<feature type="region of interest" description="Disordered" evidence="1">
    <location>
        <begin position="34"/>
        <end position="58"/>
    </location>
</feature>
<dbReference type="InterPro" id="IPR032710">
    <property type="entry name" value="NTF2-like_dom_sf"/>
</dbReference>
<protein>
    <recommendedName>
        <fullName evidence="2">SnoaL-like domain-containing protein</fullName>
    </recommendedName>
</protein>
<dbReference type="InterPro" id="IPR037401">
    <property type="entry name" value="SnoaL-like"/>
</dbReference>
<proteinExistence type="predicted"/>
<evidence type="ECO:0000259" key="2">
    <source>
        <dbReference type="Pfam" id="PF13474"/>
    </source>
</evidence>
<organism evidence="3 4">
    <name type="scientific">Engelhardtia mirabilis</name>
    <dbReference type="NCBI Taxonomy" id="2528011"/>
    <lineage>
        <taxon>Bacteria</taxon>
        <taxon>Pseudomonadati</taxon>
        <taxon>Planctomycetota</taxon>
        <taxon>Planctomycetia</taxon>
        <taxon>Planctomycetia incertae sedis</taxon>
        <taxon>Engelhardtia</taxon>
    </lineage>
</organism>
<dbReference type="SUPFAM" id="SSF54427">
    <property type="entry name" value="NTF2-like"/>
    <property type="match status" value="1"/>
</dbReference>
<name>A0A518BG93_9BACT</name>
<dbReference type="Gene3D" id="3.10.450.50">
    <property type="match status" value="1"/>
</dbReference>
<dbReference type="Pfam" id="PF13474">
    <property type="entry name" value="SnoaL_3"/>
    <property type="match status" value="1"/>
</dbReference>
<reference evidence="3 4" key="1">
    <citation type="submission" date="2019-02" db="EMBL/GenBank/DDBJ databases">
        <title>Deep-cultivation of Planctomycetes and their phenomic and genomic characterization uncovers novel biology.</title>
        <authorList>
            <person name="Wiegand S."/>
            <person name="Jogler M."/>
            <person name="Boedeker C."/>
            <person name="Pinto D."/>
            <person name="Vollmers J."/>
            <person name="Rivas-Marin E."/>
            <person name="Kohn T."/>
            <person name="Peeters S.H."/>
            <person name="Heuer A."/>
            <person name="Rast P."/>
            <person name="Oberbeckmann S."/>
            <person name="Bunk B."/>
            <person name="Jeske O."/>
            <person name="Meyerdierks A."/>
            <person name="Storesund J.E."/>
            <person name="Kallscheuer N."/>
            <person name="Luecker S."/>
            <person name="Lage O.M."/>
            <person name="Pohl T."/>
            <person name="Merkel B.J."/>
            <person name="Hornburger P."/>
            <person name="Mueller R.-W."/>
            <person name="Bruemmer F."/>
            <person name="Labrenz M."/>
            <person name="Spormann A.M."/>
            <person name="Op den Camp H."/>
            <person name="Overmann J."/>
            <person name="Amann R."/>
            <person name="Jetten M.S.M."/>
            <person name="Mascher T."/>
            <person name="Medema M.H."/>
            <person name="Devos D.P."/>
            <person name="Kaster A.-K."/>
            <person name="Ovreas L."/>
            <person name="Rohde M."/>
            <person name="Galperin M.Y."/>
            <person name="Jogler C."/>
        </authorList>
    </citation>
    <scope>NUCLEOTIDE SEQUENCE [LARGE SCALE GENOMIC DNA]</scope>
    <source>
        <strain evidence="3 4">Pla133</strain>
    </source>
</reference>
<dbReference type="EMBL" id="CP036287">
    <property type="protein sequence ID" value="QDU65943.1"/>
    <property type="molecule type" value="Genomic_DNA"/>
</dbReference>
<evidence type="ECO:0000313" key="4">
    <source>
        <dbReference type="Proteomes" id="UP000316921"/>
    </source>
</evidence>
<keyword evidence="4" id="KW-1185">Reference proteome</keyword>
<dbReference type="Proteomes" id="UP000316921">
    <property type="component" value="Chromosome"/>
</dbReference>
<gene>
    <name evidence="3" type="ORF">Pla133_10090</name>
</gene>
<sequence>MSRPTPIIAVLFVVTLLAAVLAVISTASAFSGREAPAEGRDPVAPPGPPAQESGDDRDSASADLAAIGAVLDDFHAAAAAADFERYFGHLAPGALFVGTDAAEVWTVEEFQAYAKPHFDAGRGWTYAAQNRHVDPIGGDGAAFYEDLVSAKYGHLRGSGALVRIDGEWRIVHYVMSFAVPNELAPELVERTARLAAEGEAGSDGAGDRGAGGGE</sequence>
<dbReference type="AlphaFoldDB" id="A0A518BG93"/>
<feature type="domain" description="SnoaL-like" evidence="2">
    <location>
        <begin position="68"/>
        <end position="180"/>
    </location>
</feature>
<dbReference type="RefSeq" id="WP_419192142.1">
    <property type="nucleotide sequence ID" value="NZ_CP036287.1"/>
</dbReference>
<dbReference type="KEGG" id="pbap:Pla133_10090"/>
<evidence type="ECO:0000256" key="1">
    <source>
        <dbReference type="SAM" id="MobiDB-lite"/>
    </source>
</evidence>
<accession>A0A518BG93</accession>
<evidence type="ECO:0000313" key="3">
    <source>
        <dbReference type="EMBL" id="QDU65943.1"/>
    </source>
</evidence>